<sequence length="511" mass="53961">MTSLPWHRLASRPVSVWMLLFLIAGATHTLIPGYRWVLIHLFTLGVVGNSILLWSQTLSARFLGQETPWKALVLRLGVFNLGVVLTGAGQIAELDPLLHAGVGIISLALVWHALTLGRMWWRGAGRPHRSLVAGYVVSALFLPVGGVLGVLLGHNDTLRSAHLVATLLGFVGIAAAASLTILFPAIWRVSGTVPFTPLLALLLTGTIAALFHPSGVLLYAAGWAVGLVGWGRQVFRVLGDPRDRIGYASVSVLAAVLWLVGSLLALGVGHRPVLPLLVGFAAQLLLGVMSHQLPAAMRGGPGAVRAGTREMERVGLFRVTLINGGLLVWLAADYSWLKVAASALCLGTLAVFLPLMRRASRAQLAVIRKQTEAPPRPAAPRPAWNQVTAALAVLALLLGAFGGLAGPGAPVSSVAGTGAEEVTEVEVRAVGYRFEPEVIEVPAGHRVILRLRNDDPALAHDLRMDSGVDSGRLLPGEDVEMDLGVLTADLGGRCTIAGHHAQGMVLTVRVV</sequence>
<gene>
    <name evidence="2" type="ORF">ACFPUZ_07605</name>
</gene>
<evidence type="ECO:0000313" key="3">
    <source>
        <dbReference type="Proteomes" id="UP001596244"/>
    </source>
</evidence>
<feature type="transmembrane region" description="Helical" evidence="1">
    <location>
        <begin position="132"/>
        <end position="152"/>
    </location>
</feature>
<dbReference type="EMBL" id="JBHSQE010000005">
    <property type="protein sequence ID" value="MFC6146668.1"/>
    <property type="molecule type" value="Genomic_DNA"/>
</dbReference>
<organism evidence="2 3">
    <name type="scientific">Corynebacterium nasicanis</name>
    <dbReference type="NCBI Taxonomy" id="1448267"/>
    <lineage>
        <taxon>Bacteria</taxon>
        <taxon>Bacillati</taxon>
        <taxon>Actinomycetota</taxon>
        <taxon>Actinomycetes</taxon>
        <taxon>Mycobacteriales</taxon>
        <taxon>Corynebacteriaceae</taxon>
        <taxon>Corynebacterium</taxon>
    </lineage>
</organism>
<accession>A0ABW1QCI0</accession>
<protein>
    <submittedName>
        <fullName evidence="2">Copper oxidase</fullName>
    </submittedName>
</protein>
<feature type="transmembrane region" description="Helical" evidence="1">
    <location>
        <begin position="314"/>
        <end position="332"/>
    </location>
</feature>
<name>A0ABW1QCI0_9CORY</name>
<feature type="transmembrane region" description="Helical" evidence="1">
    <location>
        <begin position="193"/>
        <end position="211"/>
    </location>
</feature>
<dbReference type="Gene3D" id="2.60.40.420">
    <property type="entry name" value="Cupredoxins - blue copper proteins"/>
    <property type="match status" value="1"/>
</dbReference>
<feature type="transmembrane region" description="Helical" evidence="1">
    <location>
        <begin position="72"/>
        <end position="92"/>
    </location>
</feature>
<feature type="transmembrane region" description="Helical" evidence="1">
    <location>
        <begin position="247"/>
        <end position="267"/>
    </location>
</feature>
<dbReference type="Proteomes" id="UP001596244">
    <property type="component" value="Unassembled WGS sequence"/>
</dbReference>
<evidence type="ECO:0000256" key="1">
    <source>
        <dbReference type="SAM" id="Phobius"/>
    </source>
</evidence>
<feature type="transmembrane region" description="Helical" evidence="1">
    <location>
        <begin position="37"/>
        <end position="60"/>
    </location>
</feature>
<feature type="transmembrane region" description="Helical" evidence="1">
    <location>
        <begin position="273"/>
        <end position="293"/>
    </location>
</feature>
<proteinExistence type="predicted"/>
<feature type="transmembrane region" description="Helical" evidence="1">
    <location>
        <begin position="217"/>
        <end position="235"/>
    </location>
</feature>
<comment type="caution">
    <text evidence="2">The sequence shown here is derived from an EMBL/GenBank/DDBJ whole genome shotgun (WGS) entry which is preliminary data.</text>
</comment>
<dbReference type="InterPro" id="IPR008972">
    <property type="entry name" value="Cupredoxin"/>
</dbReference>
<feature type="transmembrane region" description="Helical" evidence="1">
    <location>
        <begin position="12"/>
        <end position="31"/>
    </location>
</feature>
<dbReference type="SUPFAM" id="SSF49503">
    <property type="entry name" value="Cupredoxins"/>
    <property type="match status" value="1"/>
</dbReference>
<keyword evidence="1" id="KW-0812">Transmembrane</keyword>
<feature type="transmembrane region" description="Helical" evidence="1">
    <location>
        <begin position="338"/>
        <end position="356"/>
    </location>
</feature>
<keyword evidence="1" id="KW-0472">Membrane</keyword>
<evidence type="ECO:0000313" key="2">
    <source>
        <dbReference type="EMBL" id="MFC6146668.1"/>
    </source>
</evidence>
<dbReference type="RefSeq" id="WP_377001242.1">
    <property type="nucleotide sequence ID" value="NZ_JBHSQE010000005.1"/>
</dbReference>
<feature type="transmembrane region" description="Helical" evidence="1">
    <location>
        <begin position="98"/>
        <end position="120"/>
    </location>
</feature>
<feature type="transmembrane region" description="Helical" evidence="1">
    <location>
        <begin position="164"/>
        <end position="186"/>
    </location>
</feature>
<keyword evidence="1" id="KW-1133">Transmembrane helix</keyword>
<reference evidence="3" key="1">
    <citation type="journal article" date="2019" name="Int. J. Syst. Evol. Microbiol.">
        <title>The Global Catalogue of Microorganisms (GCM) 10K type strain sequencing project: providing services to taxonomists for standard genome sequencing and annotation.</title>
        <authorList>
            <consortium name="The Broad Institute Genomics Platform"/>
            <consortium name="The Broad Institute Genome Sequencing Center for Infectious Disease"/>
            <person name="Wu L."/>
            <person name="Ma J."/>
        </authorList>
    </citation>
    <scope>NUCLEOTIDE SEQUENCE [LARGE SCALE GENOMIC DNA]</scope>
    <source>
        <strain evidence="3">CCUG 51943</strain>
    </source>
</reference>
<keyword evidence="3" id="KW-1185">Reference proteome</keyword>